<dbReference type="STRING" id="1118060.GCA_000311845_01097"/>
<organism evidence="1 2">
    <name type="scientific">Enorma massiliensis</name>
    <dbReference type="NCBI Taxonomy" id="1472761"/>
    <lineage>
        <taxon>Bacteria</taxon>
        <taxon>Bacillati</taxon>
        <taxon>Actinomycetota</taxon>
        <taxon>Coriobacteriia</taxon>
        <taxon>Coriobacteriales</taxon>
        <taxon>Coriobacteriaceae</taxon>
        <taxon>Enorma</taxon>
    </lineage>
</organism>
<evidence type="ECO:0000313" key="1">
    <source>
        <dbReference type="EMBL" id="OUN44385.1"/>
    </source>
</evidence>
<dbReference type="InterPro" id="IPR023214">
    <property type="entry name" value="HAD_sf"/>
</dbReference>
<dbReference type="Proteomes" id="UP000196560">
    <property type="component" value="Unassembled WGS sequence"/>
</dbReference>
<dbReference type="GO" id="GO:0008962">
    <property type="term" value="F:phosphatidylglycerophosphatase activity"/>
    <property type="evidence" value="ECO:0007669"/>
    <property type="project" value="InterPro"/>
</dbReference>
<reference evidence="2" key="1">
    <citation type="submission" date="2017-04" db="EMBL/GenBank/DDBJ databases">
        <title>Function of individual gut microbiota members based on whole genome sequencing of pure cultures obtained from chicken caecum.</title>
        <authorList>
            <person name="Medvecky M."/>
            <person name="Cejkova D."/>
            <person name="Polansky O."/>
            <person name="Karasova D."/>
            <person name="Kubasova T."/>
            <person name="Cizek A."/>
            <person name="Rychlik I."/>
        </authorList>
    </citation>
    <scope>NUCLEOTIDE SEQUENCE [LARGE SCALE GENOMIC DNA]</scope>
    <source>
        <strain evidence="2">An70</strain>
    </source>
</reference>
<comment type="caution">
    <text evidence="1">The sequence shown here is derived from an EMBL/GenBank/DDBJ whole genome shotgun (WGS) entry which is preliminary data.</text>
</comment>
<dbReference type="RefSeq" id="WP_087185549.1">
    <property type="nucleotide sequence ID" value="NZ_NFHO01000001.1"/>
</dbReference>
<dbReference type="InterPro" id="IPR010021">
    <property type="entry name" value="PGPP1/Gep4"/>
</dbReference>
<proteinExistence type="predicted"/>
<accession>A0A1Y3U8F1</accession>
<dbReference type="EMBL" id="NFHO01000001">
    <property type="protein sequence ID" value="OUN44385.1"/>
    <property type="molecule type" value="Genomic_DNA"/>
</dbReference>
<dbReference type="NCBIfam" id="TIGR01668">
    <property type="entry name" value="YqeG_hyp_ppase"/>
    <property type="match status" value="1"/>
</dbReference>
<keyword evidence="2" id="KW-1185">Reference proteome</keyword>
<dbReference type="eggNOG" id="COG2179">
    <property type="taxonomic scope" value="Bacteria"/>
</dbReference>
<dbReference type="Gene3D" id="3.40.50.1000">
    <property type="entry name" value="HAD superfamily/HAD-like"/>
    <property type="match status" value="1"/>
</dbReference>
<dbReference type="Pfam" id="PF13242">
    <property type="entry name" value="Hydrolase_like"/>
    <property type="match status" value="1"/>
</dbReference>
<gene>
    <name evidence="1" type="ORF">B5G21_00030</name>
</gene>
<evidence type="ECO:0000313" key="2">
    <source>
        <dbReference type="Proteomes" id="UP000196560"/>
    </source>
</evidence>
<sequence length="165" mass="18506">MSLFSPTRYVASVDRIDLEELFARGKRAILLDRDNTLVPRDRAAAPDEVAAWLDRAKALGFRLCMVSNNWHRDQVMRSAGELGLEAISHAMKPAPFALNAGLKRTGVSKDEAVMVGDQLYTDVWAGNLAGIDTILVKPQATADLWYTQIFRIFERRALRNLTCEE</sequence>
<dbReference type="InterPro" id="IPR036412">
    <property type="entry name" value="HAD-like_sf"/>
</dbReference>
<protein>
    <submittedName>
        <fullName evidence="1">Haloacid dehalogenase</fullName>
    </submittedName>
</protein>
<dbReference type="SUPFAM" id="SSF56784">
    <property type="entry name" value="HAD-like"/>
    <property type="match status" value="1"/>
</dbReference>
<name>A0A1Y3U8F1_9ACTN</name>
<dbReference type="AlphaFoldDB" id="A0A1Y3U8F1"/>